<evidence type="ECO:0000256" key="10">
    <source>
        <dbReference type="ARBA" id="ARBA00023014"/>
    </source>
</evidence>
<dbReference type="InterPro" id="IPR050612">
    <property type="entry name" value="Prok_Mopterin_Oxidored"/>
</dbReference>
<proteinExistence type="inferred from homology"/>
<dbReference type="Pfam" id="PF01568">
    <property type="entry name" value="Molydop_binding"/>
    <property type="match status" value="1"/>
</dbReference>
<dbReference type="NCBIfam" id="TIGR01409">
    <property type="entry name" value="TAT_signal_seq"/>
    <property type="match status" value="1"/>
</dbReference>
<evidence type="ECO:0000256" key="9">
    <source>
        <dbReference type="ARBA" id="ARBA00023004"/>
    </source>
</evidence>
<evidence type="ECO:0000313" key="13">
    <source>
        <dbReference type="Proteomes" id="UP000252707"/>
    </source>
</evidence>
<dbReference type="InterPro" id="IPR019546">
    <property type="entry name" value="TAT_signal_bac_arc"/>
</dbReference>
<dbReference type="Pfam" id="PF00384">
    <property type="entry name" value="Molybdopterin"/>
    <property type="match status" value="1"/>
</dbReference>
<keyword evidence="5" id="KW-0500">Molybdenum</keyword>
<evidence type="ECO:0000256" key="5">
    <source>
        <dbReference type="ARBA" id="ARBA00022505"/>
    </source>
</evidence>
<dbReference type="InterPro" id="IPR006963">
    <property type="entry name" value="Mopterin_OxRdtase_4Fe-4S_dom"/>
</dbReference>
<sequence length="929" mass="102343">MAWKFPRLTRRAFLQTTGAGAAGLGLLQPLELLGRDAAPAADAGESHSYSICNFCSSLCNIRVTTREQDGVKRIVKLDGNPHSTLNRGKICSRGQSGLRQTYDSDRIKTPLIRVEGSRRGENAFRSATWEEAWAYIERRTREADIRPWEWTLVGGWTSCIFYMNWAVPFAMANGIPNIIASPMQHCVATGHLGTDTVTGNFNIHDEVLPDYDNARYILLVANNASIGAVSTCRMVRFAQGKKNGARVVALDSRLSETAAKADEWVAIRPGTDLDFLLAMLREMLVKGYYDEQFVRLHSNLPFLMQRDAGGQWRLALDAEGRPQVVQEGTDRVRSVPAFSNSNERDSEGEAFYPALAAPAGLTLDGRPALTVLQAQVEEIDHCTPEWAERTTGVAAEVIRRIAREFGTTRPAIVDPGWHGARYGNLMMLRRVQAMIQGLTGGIDKAGGWIMSGEFHHKAARMFEARAAGHDPGPAFAALAGLPFAHTVIEALSKGENFPHGRPGWAWAWSAQQKAAGEEWVALPVLADVGLKESVEGKVEWKGEPYRTRAIMLNAANPVRHYYPDTRWKEVLGHENMELVIAIDVLPSDTAAWADVILPNSTYLERDEPTLYGNGVNHDLALTTRYAAIDPLFDTEEIPDILLEMTRILSGDPDRLLEWVEAMTGMPAAPVRAAWERLRAEGAPSPFTHACREVSFRLSAERAGTTSAELDRVLRERGIFTEQPREQVLEHAAMPRRLPLPTGSGRVEYYSSLFDSLRGMGAEGPHFSVLATHIPARCRDNADMAAPLGADEFYFTYGKTPTVSYASTNSNNPVLAAVNRFKGGTYTGIWIHPDRAARLDIVTGDPIRLTNTRSGQTATGHAYITRLVHRDALFIYSSFGAENPALTRSHGLGTATNKLVPYRVEPVVGGFRSQEFTLRVQKLDNSGGAA</sequence>
<accession>A0A369CJZ2</accession>
<dbReference type="SMART" id="SM00926">
    <property type="entry name" value="Molybdop_Fe4S4"/>
    <property type="match status" value="1"/>
</dbReference>
<organism evidence="12 13">
    <name type="scientific">Thioalbus denitrificans</name>
    <dbReference type="NCBI Taxonomy" id="547122"/>
    <lineage>
        <taxon>Bacteria</taxon>
        <taxon>Pseudomonadati</taxon>
        <taxon>Pseudomonadota</taxon>
        <taxon>Gammaproteobacteria</taxon>
        <taxon>Chromatiales</taxon>
        <taxon>Ectothiorhodospiraceae</taxon>
        <taxon>Thioalbus</taxon>
    </lineage>
</organism>
<comment type="similarity">
    <text evidence="3">Belongs to the prokaryotic molybdopterin-containing oxidoreductase family.</text>
</comment>
<dbReference type="Gene3D" id="3.40.228.10">
    <property type="entry name" value="Dimethylsulfoxide Reductase, domain 2"/>
    <property type="match status" value="1"/>
</dbReference>
<dbReference type="PROSITE" id="PS00551">
    <property type="entry name" value="MOLYBDOPTERIN_PROK_1"/>
    <property type="match status" value="1"/>
</dbReference>
<evidence type="ECO:0000256" key="6">
    <source>
        <dbReference type="ARBA" id="ARBA00022723"/>
    </source>
</evidence>
<evidence type="ECO:0000256" key="8">
    <source>
        <dbReference type="ARBA" id="ARBA00023002"/>
    </source>
</evidence>
<keyword evidence="6" id="KW-0479">Metal-binding</keyword>
<dbReference type="GO" id="GO:0051539">
    <property type="term" value="F:4 iron, 4 sulfur cluster binding"/>
    <property type="evidence" value="ECO:0007669"/>
    <property type="project" value="UniProtKB-KW"/>
</dbReference>
<dbReference type="InterPro" id="IPR006657">
    <property type="entry name" value="MoPterin_dinucl-bd_dom"/>
</dbReference>
<dbReference type="Gene3D" id="2.40.40.20">
    <property type="match status" value="1"/>
</dbReference>
<evidence type="ECO:0000259" key="11">
    <source>
        <dbReference type="PROSITE" id="PS51669"/>
    </source>
</evidence>
<dbReference type="RefSeq" id="WP_114278976.1">
    <property type="nucleotide sequence ID" value="NZ_QPJY01000002.1"/>
</dbReference>
<protein>
    <submittedName>
        <fullName evidence="12">Secreted protein</fullName>
    </submittedName>
</protein>
<dbReference type="GO" id="GO:0046872">
    <property type="term" value="F:metal ion binding"/>
    <property type="evidence" value="ECO:0007669"/>
    <property type="project" value="UniProtKB-KW"/>
</dbReference>
<keyword evidence="10" id="KW-0411">Iron-sulfur</keyword>
<dbReference type="PANTHER" id="PTHR43742">
    <property type="entry name" value="TRIMETHYLAMINE-N-OXIDE REDUCTASE"/>
    <property type="match status" value="1"/>
</dbReference>
<keyword evidence="7" id="KW-0732">Signal</keyword>
<evidence type="ECO:0000256" key="1">
    <source>
        <dbReference type="ARBA" id="ARBA00001942"/>
    </source>
</evidence>
<dbReference type="InterPro" id="IPR006311">
    <property type="entry name" value="TAT_signal"/>
</dbReference>
<reference evidence="12 13" key="1">
    <citation type="submission" date="2018-07" db="EMBL/GenBank/DDBJ databases">
        <title>Genomic Encyclopedia of Type Strains, Phase IV (KMG-IV): sequencing the most valuable type-strain genomes for metagenomic binning, comparative biology and taxonomic classification.</title>
        <authorList>
            <person name="Goeker M."/>
        </authorList>
    </citation>
    <scope>NUCLEOTIDE SEQUENCE [LARGE SCALE GENOMIC DNA]</scope>
    <source>
        <strain evidence="12 13">DSM 26407</strain>
    </source>
</reference>
<dbReference type="InterPro" id="IPR009010">
    <property type="entry name" value="Asp_de-COase-like_dom_sf"/>
</dbReference>
<keyword evidence="9" id="KW-0408">Iron</keyword>
<dbReference type="EMBL" id="QPJY01000002">
    <property type="protein sequence ID" value="RCX32164.1"/>
    <property type="molecule type" value="Genomic_DNA"/>
</dbReference>
<dbReference type="GO" id="GO:0016491">
    <property type="term" value="F:oxidoreductase activity"/>
    <property type="evidence" value="ECO:0007669"/>
    <property type="project" value="UniProtKB-KW"/>
</dbReference>
<evidence type="ECO:0000256" key="7">
    <source>
        <dbReference type="ARBA" id="ARBA00022729"/>
    </source>
</evidence>
<dbReference type="PROSITE" id="PS51669">
    <property type="entry name" value="4FE4S_MOW_BIS_MGD"/>
    <property type="match status" value="1"/>
</dbReference>
<dbReference type="AlphaFoldDB" id="A0A369CJZ2"/>
<dbReference type="Gene3D" id="3.30.200.210">
    <property type="match status" value="1"/>
</dbReference>
<feature type="domain" description="4Fe-4S Mo/W bis-MGD-type" evidence="11">
    <location>
        <begin position="45"/>
        <end position="105"/>
    </location>
</feature>
<dbReference type="Gene3D" id="3.40.50.740">
    <property type="match status" value="1"/>
</dbReference>
<keyword evidence="8" id="KW-0560">Oxidoreductase</keyword>
<dbReference type="InterPro" id="IPR006656">
    <property type="entry name" value="Mopterin_OxRdtase"/>
</dbReference>
<dbReference type="SUPFAM" id="SSF50692">
    <property type="entry name" value="ADC-like"/>
    <property type="match status" value="1"/>
</dbReference>
<dbReference type="Proteomes" id="UP000252707">
    <property type="component" value="Unassembled WGS sequence"/>
</dbReference>
<dbReference type="Pfam" id="PF04879">
    <property type="entry name" value="Molybdop_Fe4S4"/>
    <property type="match status" value="1"/>
</dbReference>
<comment type="caution">
    <text evidence="12">The sequence shown here is derived from an EMBL/GenBank/DDBJ whole genome shotgun (WGS) entry which is preliminary data.</text>
</comment>
<keyword evidence="4" id="KW-0004">4Fe-4S</keyword>
<evidence type="ECO:0000256" key="4">
    <source>
        <dbReference type="ARBA" id="ARBA00022485"/>
    </source>
</evidence>
<dbReference type="PANTHER" id="PTHR43742:SF9">
    <property type="entry name" value="TETRATHIONATE REDUCTASE SUBUNIT A"/>
    <property type="match status" value="1"/>
</dbReference>
<dbReference type="GO" id="GO:0043546">
    <property type="term" value="F:molybdopterin cofactor binding"/>
    <property type="evidence" value="ECO:0007669"/>
    <property type="project" value="InterPro"/>
</dbReference>
<dbReference type="InterPro" id="IPR027467">
    <property type="entry name" value="MopterinOxRdtase_cofactor_BS"/>
</dbReference>
<name>A0A369CJZ2_9GAMM</name>
<comment type="cofactor">
    <cofactor evidence="1">
        <name>Mo-bis(molybdopterin guanine dinucleotide)</name>
        <dbReference type="ChEBI" id="CHEBI:60539"/>
    </cofactor>
</comment>
<dbReference type="PROSITE" id="PS51318">
    <property type="entry name" value="TAT"/>
    <property type="match status" value="1"/>
</dbReference>
<evidence type="ECO:0000256" key="2">
    <source>
        <dbReference type="ARBA" id="ARBA00001966"/>
    </source>
</evidence>
<dbReference type="SUPFAM" id="SSF53706">
    <property type="entry name" value="Formate dehydrogenase/DMSO reductase, domains 1-3"/>
    <property type="match status" value="1"/>
</dbReference>
<keyword evidence="13" id="KW-1185">Reference proteome</keyword>
<evidence type="ECO:0000313" key="12">
    <source>
        <dbReference type="EMBL" id="RCX32164.1"/>
    </source>
</evidence>
<evidence type="ECO:0000256" key="3">
    <source>
        <dbReference type="ARBA" id="ARBA00010312"/>
    </source>
</evidence>
<dbReference type="PROSITE" id="PS00490">
    <property type="entry name" value="MOLYBDOPTERIN_PROK_2"/>
    <property type="match status" value="1"/>
</dbReference>
<dbReference type="OrthoDB" id="9815647at2"/>
<gene>
    <name evidence="12" type="ORF">DFQ59_102524</name>
</gene>
<comment type="cofactor">
    <cofactor evidence="2">
        <name>[4Fe-4S] cluster</name>
        <dbReference type="ChEBI" id="CHEBI:49883"/>
    </cofactor>
</comment>
<dbReference type="InterPro" id="IPR006655">
    <property type="entry name" value="Mopterin_OxRdtase_prok_CS"/>
</dbReference>